<dbReference type="Pfam" id="PF00535">
    <property type="entry name" value="Glycos_transf_2"/>
    <property type="match status" value="1"/>
</dbReference>
<evidence type="ECO:0000256" key="7">
    <source>
        <dbReference type="ARBA" id="ARBA00037904"/>
    </source>
</evidence>
<dbReference type="CDD" id="cd00761">
    <property type="entry name" value="Glyco_tranf_GTA_type"/>
    <property type="match status" value="1"/>
</dbReference>
<comment type="similarity">
    <text evidence="8">Belongs to the glycosyltransferase 2 family. CrtQ subfamily.</text>
</comment>
<gene>
    <name evidence="11" type="ORF">BJ976_000104</name>
</gene>
<keyword evidence="5" id="KW-0472">Membrane</keyword>
<comment type="function">
    <text evidence="6">Catalyzes the glycosylation of 4,4'-diaponeurosporenoate, i.e. the esterification of glucose at the C1'' position with the carboxyl group of 4,4'-diaponeurosporenic acid, to form glycosyl-4,4'-diaponeurosporenoate. This is a step in the biosynthesis of staphyloxanthin, an orange pigment present in most staphylococci strains.</text>
</comment>
<comment type="pathway">
    <text evidence="7">Carotenoid biosynthesis; staphyloxanthin biosynthesis; staphyloxanthin from farnesyl diphosphate: step 4/5.</text>
</comment>
<evidence type="ECO:0000256" key="6">
    <source>
        <dbReference type="ARBA" id="ARBA00037281"/>
    </source>
</evidence>
<dbReference type="SUPFAM" id="SSF53448">
    <property type="entry name" value="Nucleotide-diphospho-sugar transferases"/>
    <property type="match status" value="1"/>
</dbReference>
<keyword evidence="12" id="KW-1185">Reference proteome</keyword>
<keyword evidence="3" id="KW-0328">Glycosyltransferase</keyword>
<name>A0A7W7L170_9MICC</name>
<evidence type="ECO:0000256" key="2">
    <source>
        <dbReference type="ARBA" id="ARBA00022475"/>
    </source>
</evidence>
<sequence>MSGPAAGGARPEPLTARTTVSVVVPVLDDADHLRACLALLARQTRRPDEVVVVDNGSTDDSAAVARAAGARVIHEPVRGIPSAAAAGYDAARGDLILRCDADSRVPEDWVERIVARFAAQPEMLGLTGPGVFYDQPGLLSRVRSDAYTAAYRWVGGAAVAGTPLWGSNCALRAEAWRDVRDRVHRHRADVHDDFDLSFQLLLHAPGCTRFDAGLRVGAAGRLFSSLDARVRQGRMAVTTIRLNWAELSPGLRWVRRAQAAARP</sequence>
<evidence type="ECO:0000256" key="3">
    <source>
        <dbReference type="ARBA" id="ARBA00022676"/>
    </source>
</evidence>
<dbReference type="GO" id="GO:0005886">
    <property type="term" value="C:plasma membrane"/>
    <property type="evidence" value="ECO:0007669"/>
    <property type="project" value="UniProtKB-SubCell"/>
</dbReference>
<dbReference type="GO" id="GO:0016757">
    <property type="term" value="F:glycosyltransferase activity"/>
    <property type="evidence" value="ECO:0007669"/>
    <property type="project" value="UniProtKB-KW"/>
</dbReference>
<organism evidence="11 12">
    <name type="scientific">Micrococcus flavus</name>
    <dbReference type="NCBI Taxonomy" id="384602"/>
    <lineage>
        <taxon>Bacteria</taxon>
        <taxon>Bacillati</taxon>
        <taxon>Actinomycetota</taxon>
        <taxon>Actinomycetes</taxon>
        <taxon>Micrococcales</taxon>
        <taxon>Micrococcaceae</taxon>
        <taxon>Micrococcus</taxon>
    </lineage>
</organism>
<reference evidence="11 12" key="1">
    <citation type="submission" date="2020-08" db="EMBL/GenBank/DDBJ databases">
        <title>Sequencing the genomes of 1000 actinobacteria strains.</title>
        <authorList>
            <person name="Klenk H.-P."/>
        </authorList>
    </citation>
    <scope>NUCLEOTIDE SEQUENCE [LARGE SCALE GENOMIC DNA]</scope>
    <source>
        <strain evidence="11 12">DSM 19079</strain>
    </source>
</reference>
<keyword evidence="2" id="KW-1003">Cell membrane</keyword>
<keyword evidence="4 11" id="KW-0808">Transferase</keyword>
<dbReference type="EMBL" id="JACHMC010000001">
    <property type="protein sequence ID" value="MBB4881753.1"/>
    <property type="molecule type" value="Genomic_DNA"/>
</dbReference>
<comment type="caution">
    <text evidence="11">The sequence shown here is derived from an EMBL/GenBank/DDBJ whole genome shotgun (WGS) entry which is preliminary data.</text>
</comment>
<evidence type="ECO:0000259" key="10">
    <source>
        <dbReference type="Pfam" id="PF00535"/>
    </source>
</evidence>
<protein>
    <recommendedName>
        <fullName evidence="9">4,4'-diaponeurosporenoate glycosyltransferase</fullName>
    </recommendedName>
</protein>
<evidence type="ECO:0000313" key="12">
    <source>
        <dbReference type="Proteomes" id="UP000560081"/>
    </source>
</evidence>
<evidence type="ECO:0000313" key="11">
    <source>
        <dbReference type="EMBL" id="MBB4881753.1"/>
    </source>
</evidence>
<dbReference type="RefSeq" id="WP_280524894.1">
    <property type="nucleotide sequence ID" value="NZ_BMLA01000010.1"/>
</dbReference>
<dbReference type="PANTHER" id="PTHR43646:SF2">
    <property type="entry name" value="GLYCOSYLTRANSFERASE 2-LIKE DOMAIN-CONTAINING PROTEIN"/>
    <property type="match status" value="1"/>
</dbReference>
<dbReference type="InterPro" id="IPR029044">
    <property type="entry name" value="Nucleotide-diphossugar_trans"/>
</dbReference>
<evidence type="ECO:0000256" key="4">
    <source>
        <dbReference type="ARBA" id="ARBA00022679"/>
    </source>
</evidence>
<evidence type="ECO:0000256" key="9">
    <source>
        <dbReference type="ARBA" id="ARBA00040345"/>
    </source>
</evidence>
<proteinExistence type="inferred from homology"/>
<evidence type="ECO:0000256" key="5">
    <source>
        <dbReference type="ARBA" id="ARBA00023136"/>
    </source>
</evidence>
<evidence type="ECO:0000256" key="8">
    <source>
        <dbReference type="ARBA" id="ARBA00038120"/>
    </source>
</evidence>
<dbReference type="InterPro" id="IPR001173">
    <property type="entry name" value="Glyco_trans_2-like"/>
</dbReference>
<evidence type="ECO:0000256" key="1">
    <source>
        <dbReference type="ARBA" id="ARBA00004236"/>
    </source>
</evidence>
<dbReference type="AlphaFoldDB" id="A0A7W7L170"/>
<dbReference type="Proteomes" id="UP000560081">
    <property type="component" value="Unassembled WGS sequence"/>
</dbReference>
<dbReference type="Gene3D" id="3.90.550.10">
    <property type="entry name" value="Spore Coat Polysaccharide Biosynthesis Protein SpsA, Chain A"/>
    <property type="match status" value="1"/>
</dbReference>
<feature type="domain" description="Glycosyltransferase 2-like" evidence="10">
    <location>
        <begin position="21"/>
        <end position="121"/>
    </location>
</feature>
<comment type="subcellular location">
    <subcellularLocation>
        <location evidence="1">Cell membrane</location>
    </subcellularLocation>
</comment>
<dbReference type="PANTHER" id="PTHR43646">
    <property type="entry name" value="GLYCOSYLTRANSFERASE"/>
    <property type="match status" value="1"/>
</dbReference>
<accession>A0A7W7L170</accession>